<dbReference type="VEuPathDB" id="FungiDB:PSTT_06807"/>
<dbReference type="AlphaFoldDB" id="A0A2S4VIQ7"/>
<reference evidence="3" key="1">
    <citation type="submission" date="2017-12" db="EMBL/GenBank/DDBJ databases">
        <title>Gene loss provides genomic basis for host adaptation in cereal stripe rust fungi.</title>
        <authorList>
            <person name="Xia C."/>
        </authorList>
    </citation>
    <scope>NUCLEOTIDE SEQUENCE [LARGE SCALE GENOMIC DNA]</scope>
    <source>
        <strain evidence="3">93-210</strain>
    </source>
</reference>
<dbReference type="EMBL" id="PKSL01000055">
    <property type="protein sequence ID" value="POW09436.1"/>
    <property type="molecule type" value="Genomic_DNA"/>
</dbReference>
<sequence>IKMKSSIGFVLLSIYLTSSPCQVVSSRIDSHLNNLLARRVGAQSSTRLVARQNVENFQKFPGKRAGVPAPTVTKQDGVFRVEFGPDNEKFTDLKLALARSCDRQSNRCADKFNKQGRDKTGDCNKQLDLCKAFVEQQVSGTGGTDPTVGGGSGGGGGGGAGQEVNLQKFIESLGGVAAPAVTKRDGVFKVEFGPADEKFTDLKQALTKSCDRQSSLCASNFSKQGLDKSGDCNKQLDRCKASVEQQVAGGGGGGGGAGQVLNLQKFTGALGGVAAPAVTKQDGFFRVEFGPPEEKFNNVKQALIRSCDRQSNLCANNFNNQGANRTKDCNDQLLSCQQFNGGQ</sequence>
<dbReference type="Proteomes" id="UP000239156">
    <property type="component" value="Unassembled WGS sequence"/>
</dbReference>
<evidence type="ECO:0000256" key="2">
    <source>
        <dbReference type="SAM" id="SignalP"/>
    </source>
</evidence>
<feature type="signal peptide" evidence="2">
    <location>
        <begin position="1"/>
        <end position="26"/>
    </location>
</feature>
<feature type="region of interest" description="Disordered" evidence="1">
    <location>
        <begin position="141"/>
        <end position="160"/>
    </location>
</feature>
<accession>A0A2S4VIQ7</accession>
<comment type="caution">
    <text evidence="3">The sequence shown here is derived from an EMBL/GenBank/DDBJ whole genome shotgun (WGS) entry which is preliminary data.</text>
</comment>
<evidence type="ECO:0000256" key="1">
    <source>
        <dbReference type="SAM" id="MobiDB-lite"/>
    </source>
</evidence>
<gene>
    <name evidence="3" type="ORF">PSTT_06807</name>
</gene>
<organism evidence="3 4">
    <name type="scientific">Puccinia striiformis</name>
    <dbReference type="NCBI Taxonomy" id="27350"/>
    <lineage>
        <taxon>Eukaryota</taxon>
        <taxon>Fungi</taxon>
        <taxon>Dikarya</taxon>
        <taxon>Basidiomycota</taxon>
        <taxon>Pucciniomycotina</taxon>
        <taxon>Pucciniomycetes</taxon>
        <taxon>Pucciniales</taxon>
        <taxon>Pucciniaceae</taxon>
        <taxon>Puccinia</taxon>
    </lineage>
</organism>
<feature type="non-terminal residue" evidence="3">
    <location>
        <position position="1"/>
    </location>
</feature>
<keyword evidence="4" id="KW-1185">Reference proteome</keyword>
<keyword evidence="2" id="KW-0732">Signal</keyword>
<protein>
    <submittedName>
        <fullName evidence="3">Uncharacterized protein</fullName>
    </submittedName>
</protein>
<evidence type="ECO:0000313" key="4">
    <source>
        <dbReference type="Proteomes" id="UP000239156"/>
    </source>
</evidence>
<feature type="chain" id="PRO_5015492662" evidence="2">
    <location>
        <begin position="27"/>
        <end position="343"/>
    </location>
</feature>
<name>A0A2S4VIQ7_9BASI</name>
<evidence type="ECO:0000313" key="3">
    <source>
        <dbReference type="EMBL" id="POW09436.1"/>
    </source>
</evidence>
<proteinExistence type="predicted"/>